<evidence type="ECO:0000313" key="3">
    <source>
        <dbReference type="Proteomes" id="UP001290455"/>
    </source>
</evidence>
<comment type="caution">
    <text evidence="2">The sequence shown here is derived from an EMBL/GenBank/DDBJ whole genome shotgun (WGS) entry which is preliminary data.</text>
</comment>
<reference evidence="2 3" key="1">
    <citation type="submission" date="2023-11" db="EMBL/GenBank/DDBJ databases">
        <title>Bacillus jintuensis, isolated from a mudflat on the Beibu Gulf coast.</title>
        <authorList>
            <person name="Li M."/>
        </authorList>
    </citation>
    <scope>NUCLEOTIDE SEQUENCE [LARGE SCALE GENOMIC DNA]</scope>
    <source>
        <strain evidence="2 3">31A1R</strain>
    </source>
</reference>
<feature type="transmembrane region" description="Helical" evidence="1">
    <location>
        <begin position="152"/>
        <end position="178"/>
    </location>
</feature>
<dbReference type="PANTHER" id="PTHR37305">
    <property type="entry name" value="INTEGRAL MEMBRANE PROTEIN-RELATED"/>
    <property type="match status" value="1"/>
</dbReference>
<accession>A0ABU5IZ36</accession>
<protein>
    <submittedName>
        <fullName evidence="2">ABC transporter permease subunit</fullName>
    </submittedName>
</protein>
<feature type="transmembrane region" description="Helical" evidence="1">
    <location>
        <begin position="70"/>
        <end position="92"/>
    </location>
</feature>
<feature type="transmembrane region" description="Helical" evidence="1">
    <location>
        <begin position="113"/>
        <end position="140"/>
    </location>
</feature>
<keyword evidence="1" id="KW-0812">Transmembrane</keyword>
<dbReference type="Proteomes" id="UP001290455">
    <property type="component" value="Unassembled WGS sequence"/>
</dbReference>
<organism evidence="2 3">
    <name type="scientific">Robertmurraya mangrovi</name>
    <dbReference type="NCBI Taxonomy" id="3098077"/>
    <lineage>
        <taxon>Bacteria</taxon>
        <taxon>Bacillati</taxon>
        <taxon>Bacillota</taxon>
        <taxon>Bacilli</taxon>
        <taxon>Bacillales</taxon>
        <taxon>Bacillaceae</taxon>
        <taxon>Robertmurraya</taxon>
    </lineage>
</organism>
<evidence type="ECO:0000256" key="1">
    <source>
        <dbReference type="SAM" id="Phobius"/>
    </source>
</evidence>
<evidence type="ECO:0000313" key="2">
    <source>
        <dbReference type="EMBL" id="MDZ5472357.1"/>
    </source>
</evidence>
<sequence>MLNTSLFTHLVKSNLKIFSIVSGSLSLLIGIIMSVFTPETMDEIARASVDTPINPLGDITTLISFVANQFFGNFTLIFAIIYCVIIGNKLIANQVDKGSMAYYLSTPITRTQYTVTSIIYFVSSLVVMFGLIFCVGFGVAETIQPGELPVDKFFILTLGSFFLSLAFSGITFLASCLFNRSSRSLALGAGLSVFFFATNMLSGMNENLEALKNFTLITLYDSDAMIQGGNYGLELTVLVGLSIVLYLFGIFIFKRKDLPL</sequence>
<keyword evidence="1" id="KW-1133">Transmembrane helix</keyword>
<feature type="transmembrane region" description="Helical" evidence="1">
    <location>
        <begin position="185"/>
        <end position="204"/>
    </location>
</feature>
<keyword evidence="1" id="KW-0472">Membrane</keyword>
<dbReference type="Pfam" id="PF12679">
    <property type="entry name" value="ABC2_membrane_2"/>
    <property type="match status" value="1"/>
</dbReference>
<gene>
    <name evidence="2" type="ORF">SM124_11420</name>
</gene>
<feature type="transmembrane region" description="Helical" evidence="1">
    <location>
        <begin position="235"/>
        <end position="253"/>
    </location>
</feature>
<keyword evidence="3" id="KW-1185">Reference proteome</keyword>
<proteinExistence type="predicted"/>
<dbReference type="PANTHER" id="PTHR37305:SF2">
    <property type="entry name" value="BACITRACIN TRANSPORT PERMEASE PROTEIN BCRB"/>
    <property type="match status" value="1"/>
</dbReference>
<dbReference type="RefSeq" id="WP_322446648.1">
    <property type="nucleotide sequence ID" value="NZ_JAXOFX010000006.1"/>
</dbReference>
<feature type="transmembrane region" description="Helical" evidence="1">
    <location>
        <begin position="17"/>
        <end position="36"/>
    </location>
</feature>
<dbReference type="EMBL" id="JAXOFX010000006">
    <property type="protein sequence ID" value="MDZ5472357.1"/>
    <property type="molecule type" value="Genomic_DNA"/>
</dbReference>
<name>A0ABU5IZ36_9BACI</name>